<dbReference type="SMART" id="SM00827">
    <property type="entry name" value="PKS_AT"/>
    <property type="match status" value="1"/>
</dbReference>
<dbReference type="Pfam" id="PF02801">
    <property type="entry name" value="Ketoacyl-synt_C"/>
    <property type="match status" value="1"/>
</dbReference>
<keyword evidence="3" id="KW-0808">Transferase</keyword>
<dbReference type="InterPro" id="IPR001227">
    <property type="entry name" value="Ac_transferase_dom_sf"/>
</dbReference>
<dbReference type="InterPro" id="IPR020841">
    <property type="entry name" value="PKS_Beta-ketoAc_synthase_dom"/>
</dbReference>
<dbReference type="PROSITE" id="PS00606">
    <property type="entry name" value="KS3_1"/>
    <property type="match status" value="1"/>
</dbReference>
<comment type="caution">
    <text evidence="5">The sequence shown here is derived from an EMBL/GenBank/DDBJ whole genome shotgun (WGS) entry which is preliminary data.</text>
</comment>
<dbReference type="Proteomes" id="UP001221838">
    <property type="component" value="Unassembled WGS sequence"/>
</dbReference>
<dbReference type="Gene3D" id="3.40.366.10">
    <property type="entry name" value="Malonyl-Coenzyme A Acyl Carrier Protein, domain 2"/>
    <property type="match status" value="1"/>
</dbReference>
<evidence type="ECO:0000313" key="6">
    <source>
        <dbReference type="Proteomes" id="UP001221838"/>
    </source>
</evidence>
<dbReference type="InterPro" id="IPR016035">
    <property type="entry name" value="Acyl_Trfase/lysoPLipase"/>
</dbReference>
<protein>
    <submittedName>
        <fullName evidence="5">Type I polyketide synthase</fullName>
    </submittedName>
</protein>
<keyword evidence="6" id="KW-1185">Reference proteome</keyword>
<dbReference type="PROSITE" id="PS52004">
    <property type="entry name" value="KS3_2"/>
    <property type="match status" value="1"/>
</dbReference>
<dbReference type="PANTHER" id="PTHR43775">
    <property type="entry name" value="FATTY ACID SYNTHASE"/>
    <property type="match status" value="1"/>
</dbReference>
<evidence type="ECO:0000256" key="1">
    <source>
        <dbReference type="ARBA" id="ARBA00022450"/>
    </source>
</evidence>
<organism evidence="5 6">
    <name type="scientific">Stigmatella ashevillensis</name>
    <dbReference type="NCBI Taxonomy" id="2995309"/>
    <lineage>
        <taxon>Bacteria</taxon>
        <taxon>Pseudomonadati</taxon>
        <taxon>Myxococcota</taxon>
        <taxon>Myxococcia</taxon>
        <taxon>Myxococcales</taxon>
        <taxon>Cystobacterineae</taxon>
        <taxon>Archangiaceae</taxon>
        <taxon>Stigmatella</taxon>
    </lineage>
</organism>
<dbReference type="Gene3D" id="3.30.70.3290">
    <property type="match status" value="1"/>
</dbReference>
<dbReference type="SUPFAM" id="SSF55048">
    <property type="entry name" value="Probable ACP-binding domain of malonyl-CoA ACP transacylase"/>
    <property type="match status" value="1"/>
</dbReference>
<dbReference type="InterPro" id="IPR016036">
    <property type="entry name" value="Malonyl_transacylase_ACP-bd"/>
</dbReference>
<dbReference type="EMBL" id="JAQNDM010000002">
    <property type="protein sequence ID" value="MDC0708897.1"/>
    <property type="molecule type" value="Genomic_DNA"/>
</dbReference>
<dbReference type="InterPro" id="IPR014043">
    <property type="entry name" value="Acyl_transferase_dom"/>
</dbReference>
<dbReference type="CDD" id="cd00833">
    <property type="entry name" value="PKS"/>
    <property type="match status" value="1"/>
</dbReference>
<dbReference type="InterPro" id="IPR032821">
    <property type="entry name" value="PKS_assoc"/>
</dbReference>
<dbReference type="Pfam" id="PF00698">
    <property type="entry name" value="Acyl_transf_1"/>
    <property type="match status" value="1"/>
</dbReference>
<sequence length="954" mass="100861">MGQRMTSAEQSKVAVVGAAGRFPGAASLGDYWRLLLEGRVAAAEPDASRSDLWKAAHDPVLGQKITTLRAGYLSDVAGFDAEYFSVSPREAPKLDPQQRLLLEVTHDALEDGGITRAELQRSNVGVFIGVGSSDYMSLDSGQKQHVDGYFGIGNSHNLLAGRISYFLNLKGPSLAIDTACSSSLTALHFAMQSLRGGEIDMAIVGGVNVILSPDLPLAFSQAKMLSPSGRCKTFSAEADGYGRAEGVAVVILRRVASDALAPHPVRCFIASTAINQDGRSNGIAAPNGASQIRVIRSALERAGLSPSDIAYVEAHGTGTPLGDAIELNALQEVFGGAPGAPCFVGSAKASIGHAEAAAGICGLLKGMLILQHGVIPPHPVQRPHTPFFRADDCALRIAEQAQPLPGNLRHVGISSFGFGGSNAHVVLERHVVQGQAAGETGRPVLLPLSSHFAGGLTEDAATLASHLAASGGALEPLSDTLMFAREHLAHRRSCVARTRAEAIEALRKEHAGAEPLPIAAGEKPKVAFMFTGQGSQYFGMGRELYEASEPFRAAFDRCDAMIVQRAGVSMARLVYGPTDGGDERLTGDTHAAQLSLFAFEYALASLWTALGVTPAFGIGHSVGELVAHTVSGSLSLADGVALVDERGRLMQSVSHDGAMVAVSMDLTSLTALLRELGEPLHVAAINGRQRVVVSGERQAVERLGKRLEREQVRFRALRTRHAFHSPTFDDAAAQLAERSRNLAIGAGAFPVVGNIEGAVVPSGALGGDYWGRHIAMPVQFSRGIETLTGLGAQIFLEIGPDRVLSQLVAADHGARVRALSSVVRDRDAQESLLRAVSAMYELGFDLDFAPLGHAAPPSRVSLPARRLARKHYWTASSAEFSTPVPSSEPVARSALEVPALRGPPVHVTPAHRPPRERAAIPEAETNDEPDASVHALIDQQINVMRQQLALLDDQ</sequence>
<dbReference type="InterPro" id="IPR050091">
    <property type="entry name" value="PKS_NRPS_Biosynth_Enz"/>
</dbReference>
<reference evidence="5 6" key="1">
    <citation type="submission" date="2022-11" db="EMBL/GenBank/DDBJ databases">
        <title>Minimal conservation of predation-associated metabolite biosynthetic gene clusters underscores biosynthetic potential of Myxococcota including descriptions for ten novel species: Archangium lansinium sp. nov., Myxococcus landrumus sp. nov., Nannocystis bai.</title>
        <authorList>
            <person name="Ahearne A."/>
            <person name="Stevens C."/>
            <person name="Dowd S."/>
        </authorList>
    </citation>
    <scope>NUCLEOTIDE SEQUENCE [LARGE SCALE GENOMIC DNA]</scope>
    <source>
        <strain evidence="5 6">NCWAL01</strain>
    </source>
</reference>
<dbReference type="PANTHER" id="PTHR43775:SF37">
    <property type="entry name" value="SI:DKEY-61P9.11"/>
    <property type="match status" value="1"/>
</dbReference>
<dbReference type="Gene3D" id="3.40.47.10">
    <property type="match status" value="1"/>
</dbReference>
<name>A0ABT5D5F1_9BACT</name>
<keyword evidence="1" id="KW-0596">Phosphopantetheine</keyword>
<gene>
    <name evidence="5" type="ORF">POL68_10505</name>
</gene>
<proteinExistence type="predicted"/>
<dbReference type="InterPro" id="IPR016039">
    <property type="entry name" value="Thiolase-like"/>
</dbReference>
<dbReference type="InterPro" id="IPR014031">
    <property type="entry name" value="Ketoacyl_synth_C"/>
</dbReference>
<dbReference type="RefSeq" id="WP_272136991.1">
    <property type="nucleotide sequence ID" value="NZ_JAQNDM010000002.1"/>
</dbReference>
<evidence type="ECO:0000256" key="2">
    <source>
        <dbReference type="ARBA" id="ARBA00022553"/>
    </source>
</evidence>
<dbReference type="InterPro" id="IPR018201">
    <property type="entry name" value="Ketoacyl_synth_AS"/>
</dbReference>
<dbReference type="SUPFAM" id="SSF52151">
    <property type="entry name" value="FabD/lysophospholipase-like"/>
    <property type="match status" value="1"/>
</dbReference>
<evidence type="ECO:0000256" key="3">
    <source>
        <dbReference type="ARBA" id="ARBA00022679"/>
    </source>
</evidence>
<dbReference type="Pfam" id="PF00109">
    <property type="entry name" value="ketoacyl-synt"/>
    <property type="match status" value="1"/>
</dbReference>
<dbReference type="SMART" id="SM00825">
    <property type="entry name" value="PKS_KS"/>
    <property type="match status" value="1"/>
</dbReference>
<feature type="domain" description="Ketosynthase family 3 (KS3)" evidence="4">
    <location>
        <begin position="10"/>
        <end position="429"/>
    </location>
</feature>
<dbReference type="SUPFAM" id="SSF53901">
    <property type="entry name" value="Thiolase-like"/>
    <property type="match status" value="1"/>
</dbReference>
<keyword evidence="2" id="KW-0597">Phosphoprotein</keyword>
<accession>A0ABT5D5F1</accession>
<dbReference type="Pfam" id="PF16197">
    <property type="entry name" value="KAsynt_C_assoc"/>
    <property type="match status" value="1"/>
</dbReference>
<evidence type="ECO:0000259" key="4">
    <source>
        <dbReference type="PROSITE" id="PS52004"/>
    </source>
</evidence>
<evidence type="ECO:0000313" key="5">
    <source>
        <dbReference type="EMBL" id="MDC0708897.1"/>
    </source>
</evidence>
<dbReference type="InterPro" id="IPR014030">
    <property type="entry name" value="Ketoacyl_synth_N"/>
</dbReference>